<dbReference type="InterPro" id="IPR003660">
    <property type="entry name" value="HAMP_dom"/>
</dbReference>
<evidence type="ECO:0000256" key="2">
    <source>
        <dbReference type="ARBA" id="ARBA00029447"/>
    </source>
</evidence>
<dbReference type="SUPFAM" id="SSF58104">
    <property type="entry name" value="Methyl-accepting chemotaxis protein (MCP) signaling domain"/>
    <property type="match status" value="1"/>
</dbReference>
<dbReference type="HOGENOM" id="CLU_000445_107_12_2"/>
<keyword evidence="5" id="KW-0812">Transmembrane</keyword>
<dbReference type="PROSITE" id="PS51257">
    <property type="entry name" value="PROKAR_LIPOPROTEIN"/>
    <property type="match status" value="1"/>
</dbReference>
<dbReference type="EnsemblBacteria" id="ABD41667">
    <property type="protein sequence ID" value="ABD41667"/>
    <property type="gene ID" value="Mhun_1957"/>
</dbReference>
<evidence type="ECO:0000256" key="4">
    <source>
        <dbReference type="SAM" id="Coils"/>
    </source>
</evidence>
<keyword evidence="4" id="KW-0175">Coiled coil</keyword>
<feature type="coiled-coil region" evidence="4">
    <location>
        <begin position="699"/>
        <end position="729"/>
    </location>
</feature>
<dbReference type="Gene3D" id="1.10.287.950">
    <property type="entry name" value="Methyl-accepting chemotaxis protein"/>
    <property type="match status" value="1"/>
</dbReference>
<dbReference type="KEGG" id="mhu:Mhun_1957"/>
<dbReference type="Pfam" id="PF00015">
    <property type="entry name" value="MCPsignal"/>
    <property type="match status" value="1"/>
</dbReference>
<sequence>MKHISWFDFRSIKQKILFFGGFALLLVAACIIGYAAFALNSEAMNAAHDEMNSIAEREAAYIGKVLEEPYFTASSTASGLAGIREKNSHFARTDVISLLEGILKDHPLYNGIYTIWEPGVFDGLDEQYKLREGYDKTGRLRIYWYRDADGTLVRKMYDETTKDPGSYYDIPKKTGKGELIEPYLETMQNPPVLMASVSLPAMMNNTFAGIVAIDIALTDIEKIADSLDLYSGTGKMVVLSHEGLIAGASGDQDVAGRPFSEIAASLGLPQEIILDAVSSGEKRTFSYNGFIGSISPVIVGEAPTPWSVVVYAPADVVTRKATEQTIILIIIGIVFSIFGLFLLFLVARSISRPIEEITSVAHDLSLGDISTQVTIQQNDEVGRLADAFRILTKNLKNNAESAERIAAGDLKFKIEAASEKDVLGNSMIRMKETLSGVTATMNHLAGKAASGDLSVRGDADSFSGEFALIIRGVNATLDAVIAPLHEAMRLARQYADNDFSARFDPTVQTTGDFVSFRDAMNSIGIQVTKTIQNIQNRMVELTASTEEAQASADEVARGSSVVAEHAESVSVRADQGSEATSHILHAMEDLSVAVSDVAIRSESVSKLTEKGNDISKQGQKLASAASQGMEGIRNATGDLNRIILSIQEQMTQINNVIAIITGISDETNLLALNAAIEAARAGDAGRGFAVVADEVKDLAMESHASAEKIEEMIRNLQKESSRASDLMSRAHSQVELGYEAVGQSLTLFGDIAGMLEQIARDVSDVAASSEEEAASVSEITRNIEHVASLIKETADSAVSSAAVSQETSAAVAQIRKVVEHVNSVVASLQKEIDQFTI</sequence>
<dbReference type="Pfam" id="PF18947">
    <property type="entry name" value="HAMP_2"/>
    <property type="match status" value="1"/>
</dbReference>
<evidence type="ECO:0000256" key="1">
    <source>
        <dbReference type="ARBA" id="ARBA00023224"/>
    </source>
</evidence>
<evidence type="ECO:0000313" key="8">
    <source>
        <dbReference type="EMBL" id="ABD41667.1"/>
    </source>
</evidence>
<keyword evidence="5" id="KW-0472">Membrane</keyword>
<feature type="domain" description="Methyl-accepting transducer" evidence="6">
    <location>
        <begin position="551"/>
        <end position="787"/>
    </location>
</feature>
<dbReference type="Pfam" id="PF00672">
    <property type="entry name" value="HAMP"/>
    <property type="match status" value="1"/>
</dbReference>
<dbReference type="CDD" id="cd12913">
    <property type="entry name" value="PDC1_MCP_like"/>
    <property type="match status" value="1"/>
</dbReference>
<dbReference type="PROSITE" id="PS50885">
    <property type="entry name" value="HAMP"/>
    <property type="match status" value="1"/>
</dbReference>
<dbReference type="OrthoDB" id="8523at2157"/>
<dbReference type="STRING" id="323259.Mhun_1957"/>
<keyword evidence="5" id="KW-1133">Transmembrane helix</keyword>
<dbReference type="InParanoid" id="Q2FLU8"/>
<protein>
    <submittedName>
        <fullName evidence="8">Methyl-accepting chemotaxis sensory transducer</fullName>
    </submittedName>
</protein>
<dbReference type="EMBL" id="CP000254">
    <property type="protein sequence ID" value="ABD41667.1"/>
    <property type="molecule type" value="Genomic_DNA"/>
</dbReference>
<dbReference type="PANTHER" id="PTHR32089:SF112">
    <property type="entry name" value="LYSOZYME-LIKE PROTEIN-RELATED"/>
    <property type="match status" value="1"/>
</dbReference>
<dbReference type="SMART" id="SM00304">
    <property type="entry name" value="HAMP"/>
    <property type="match status" value="2"/>
</dbReference>
<keyword evidence="1 3" id="KW-0807">Transducer</keyword>
<gene>
    <name evidence="8" type="ordered locus">Mhun_1957</name>
</gene>
<dbReference type="Gene3D" id="1.20.120.1530">
    <property type="match status" value="1"/>
</dbReference>
<dbReference type="RefSeq" id="WP_011448929.1">
    <property type="nucleotide sequence ID" value="NC_007796.1"/>
</dbReference>
<comment type="similarity">
    <text evidence="2">Belongs to the methyl-accepting chemotaxis (MCP) protein family.</text>
</comment>
<proteinExistence type="inferred from homology"/>
<organism evidence="8 9">
    <name type="scientific">Methanospirillum hungatei JF-1 (strain ATCC 27890 / DSM 864 / NBRC 100397 / JF-1)</name>
    <dbReference type="NCBI Taxonomy" id="323259"/>
    <lineage>
        <taxon>Archaea</taxon>
        <taxon>Methanobacteriati</taxon>
        <taxon>Methanobacteriota</taxon>
        <taxon>Stenosarchaea group</taxon>
        <taxon>Methanomicrobia</taxon>
        <taxon>Methanomicrobiales</taxon>
        <taxon>Methanospirillaceae</taxon>
        <taxon>Methanospirillum</taxon>
    </lineage>
</organism>
<dbReference type="AlphaFoldDB" id="Q2FLU8"/>
<dbReference type="GeneID" id="25393545"/>
<evidence type="ECO:0000259" key="7">
    <source>
        <dbReference type="PROSITE" id="PS50885"/>
    </source>
</evidence>
<dbReference type="Gene3D" id="1.10.8.500">
    <property type="entry name" value="HAMP domain in histidine kinase"/>
    <property type="match status" value="1"/>
</dbReference>
<feature type="domain" description="HAMP" evidence="7">
    <location>
        <begin position="348"/>
        <end position="400"/>
    </location>
</feature>
<dbReference type="Proteomes" id="UP000001941">
    <property type="component" value="Chromosome"/>
</dbReference>
<evidence type="ECO:0000256" key="5">
    <source>
        <dbReference type="SAM" id="Phobius"/>
    </source>
</evidence>
<keyword evidence="9" id="KW-1185">Reference proteome</keyword>
<evidence type="ECO:0000313" key="9">
    <source>
        <dbReference type="Proteomes" id="UP000001941"/>
    </source>
</evidence>
<evidence type="ECO:0000256" key="3">
    <source>
        <dbReference type="PROSITE-ProRule" id="PRU00284"/>
    </source>
</evidence>
<dbReference type="Pfam" id="PF22673">
    <property type="entry name" value="MCP-like_PDC_1"/>
    <property type="match status" value="1"/>
</dbReference>
<dbReference type="CDD" id="cd11386">
    <property type="entry name" value="MCP_signal"/>
    <property type="match status" value="1"/>
</dbReference>
<feature type="transmembrane region" description="Helical" evidence="5">
    <location>
        <begin position="16"/>
        <end position="37"/>
    </location>
</feature>
<evidence type="ECO:0000259" key="6">
    <source>
        <dbReference type="PROSITE" id="PS50111"/>
    </source>
</evidence>
<name>Q2FLU8_METHJ</name>
<dbReference type="PROSITE" id="PS50111">
    <property type="entry name" value="CHEMOTAXIS_TRANSDUC_2"/>
    <property type="match status" value="1"/>
</dbReference>
<dbReference type="CDD" id="cd06225">
    <property type="entry name" value="HAMP"/>
    <property type="match status" value="1"/>
</dbReference>
<dbReference type="InterPro" id="IPR004089">
    <property type="entry name" value="MCPsignal_dom"/>
</dbReference>
<dbReference type="PANTHER" id="PTHR32089">
    <property type="entry name" value="METHYL-ACCEPTING CHEMOTAXIS PROTEIN MCPB"/>
    <property type="match status" value="1"/>
</dbReference>
<dbReference type="GO" id="GO:0016020">
    <property type="term" value="C:membrane"/>
    <property type="evidence" value="ECO:0007669"/>
    <property type="project" value="InterPro"/>
</dbReference>
<dbReference type="SMART" id="SM00283">
    <property type="entry name" value="MA"/>
    <property type="match status" value="1"/>
</dbReference>
<reference evidence="9" key="1">
    <citation type="journal article" date="2016" name="Stand. Genomic Sci.">
        <title>Complete genome sequence of Methanospirillum hungatei type strain JF1.</title>
        <authorList>
            <person name="Gunsalus R.P."/>
            <person name="Cook L.E."/>
            <person name="Crable B."/>
            <person name="Rohlin L."/>
            <person name="McDonald E."/>
            <person name="Mouttaki H."/>
            <person name="Sieber J.R."/>
            <person name="Poweleit N."/>
            <person name="Zhou H."/>
            <person name="Lapidus A.L."/>
            <person name="Daligault H.E."/>
            <person name="Land M."/>
            <person name="Gilna P."/>
            <person name="Ivanova N."/>
            <person name="Kyrpides N."/>
            <person name="Culley D.E."/>
            <person name="McInerney M.J."/>
        </authorList>
    </citation>
    <scope>NUCLEOTIDE SEQUENCE [LARGE SCALE GENOMIC DNA]</scope>
    <source>
        <strain evidence="9">ATCC 27890 / DSM 864 / NBRC 100397 / JF-1</strain>
    </source>
</reference>
<dbReference type="GO" id="GO:0007165">
    <property type="term" value="P:signal transduction"/>
    <property type="evidence" value="ECO:0007669"/>
    <property type="project" value="UniProtKB-KW"/>
</dbReference>
<dbReference type="eggNOG" id="arCOG02320">
    <property type="taxonomic scope" value="Archaea"/>
</dbReference>
<dbReference type="Gene3D" id="3.30.450.20">
    <property type="entry name" value="PAS domain"/>
    <property type="match status" value="2"/>
</dbReference>
<accession>Q2FLU8</accession>
<feature type="transmembrane region" description="Helical" evidence="5">
    <location>
        <begin position="326"/>
        <end position="347"/>
    </location>
</feature>